<keyword evidence="4" id="KW-1185">Reference proteome</keyword>
<name>A0AAP2DAA2_9BACT</name>
<evidence type="ECO:0000313" key="3">
    <source>
        <dbReference type="EMBL" id="MBT1688333.1"/>
    </source>
</evidence>
<reference evidence="3 4" key="1">
    <citation type="submission" date="2021-05" db="EMBL/GenBank/DDBJ databases">
        <title>A Polyphasic approach of four new species of the genus Ohtaekwangia: Ohtaekwangia histidinii sp. nov., Ohtaekwangia cretensis sp. nov., Ohtaekwangia indiensis sp. nov., Ohtaekwangia reichenbachii sp. nov. from diverse environment.</title>
        <authorList>
            <person name="Octaviana S."/>
        </authorList>
    </citation>
    <scope>NUCLEOTIDE SEQUENCE [LARGE SCALE GENOMIC DNA]</scope>
    <source>
        <strain evidence="3 4">PWU37</strain>
    </source>
</reference>
<dbReference type="Gene3D" id="3.40.50.2000">
    <property type="entry name" value="Glycogen Phosphorylase B"/>
    <property type="match status" value="2"/>
</dbReference>
<dbReference type="InterPro" id="IPR001296">
    <property type="entry name" value="Glyco_trans_1"/>
</dbReference>
<protein>
    <submittedName>
        <fullName evidence="3">Glycosyltransferase</fullName>
    </submittedName>
</protein>
<evidence type="ECO:0000259" key="2">
    <source>
        <dbReference type="Pfam" id="PF13439"/>
    </source>
</evidence>
<dbReference type="InterPro" id="IPR028098">
    <property type="entry name" value="Glyco_trans_4-like_N"/>
</dbReference>
<dbReference type="Pfam" id="PF00534">
    <property type="entry name" value="Glycos_transf_1"/>
    <property type="match status" value="1"/>
</dbReference>
<evidence type="ECO:0000313" key="4">
    <source>
        <dbReference type="Proteomes" id="UP001319180"/>
    </source>
</evidence>
<dbReference type="AlphaFoldDB" id="A0AAP2DAA2"/>
<dbReference type="RefSeq" id="WP_254091561.1">
    <property type="nucleotide sequence ID" value="NZ_JAHESC010000025.1"/>
</dbReference>
<organism evidence="3 4">
    <name type="scientific">Dawidia soli</name>
    <dbReference type="NCBI Taxonomy" id="2782352"/>
    <lineage>
        <taxon>Bacteria</taxon>
        <taxon>Pseudomonadati</taxon>
        <taxon>Bacteroidota</taxon>
        <taxon>Cytophagia</taxon>
        <taxon>Cytophagales</taxon>
        <taxon>Chryseotaleaceae</taxon>
        <taxon>Dawidia</taxon>
    </lineage>
</organism>
<comment type="caution">
    <text evidence="3">The sequence shown here is derived from an EMBL/GenBank/DDBJ whole genome shotgun (WGS) entry which is preliminary data.</text>
</comment>
<sequence>MEKQRFVFLIGSLKKGGAERNLSRVASSLSVRGHSVYLILFEKKIEYPLDTGVQIVDLAIEQYKNKLVKLLMIYWRVTATVWRIRPRYAISFTRLGGQFLASTLYPRVMTRYDAYPFFFKKRKWITSMIMFNLPNVRKVICPSSELRRHVRKYYMRKSKLHLLYNPVPDITSSALDTPVVTPRPYFVVVGRLHPQKRIEVIFEAFAGSVARDSYDLMILGEGYDEARLRKRAADLGIQDKVIFKGFLADPYPIMRHARALLSASSKEGFPNVLVESLFLDVPVLAADCLTGPSEIIVDGVNGYLFPVGDVAALRKHIDLLVTDEARYQTLRRQAKGSVAKFDQDLILSQWMEVLAIN</sequence>
<feature type="domain" description="Glycosyltransferase subfamily 4-like N-terminal" evidence="2">
    <location>
        <begin position="16"/>
        <end position="167"/>
    </location>
</feature>
<feature type="domain" description="Glycosyl transferase family 1" evidence="1">
    <location>
        <begin position="182"/>
        <end position="335"/>
    </location>
</feature>
<dbReference type="PANTHER" id="PTHR12526">
    <property type="entry name" value="GLYCOSYLTRANSFERASE"/>
    <property type="match status" value="1"/>
</dbReference>
<gene>
    <name evidence="3" type="ORF">KK078_17310</name>
</gene>
<dbReference type="PANTHER" id="PTHR12526:SF630">
    <property type="entry name" value="GLYCOSYLTRANSFERASE"/>
    <property type="match status" value="1"/>
</dbReference>
<proteinExistence type="predicted"/>
<dbReference type="SUPFAM" id="SSF53756">
    <property type="entry name" value="UDP-Glycosyltransferase/glycogen phosphorylase"/>
    <property type="match status" value="1"/>
</dbReference>
<evidence type="ECO:0000259" key="1">
    <source>
        <dbReference type="Pfam" id="PF00534"/>
    </source>
</evidence>
<dbReference type="GO" id="GO:0016757">
    <property type="term" value="F:glycosyltransferase activity"/>
    <property type="evidence" value="ECO:0007669"/>
    <property type="project" value="InterPro"/>
</dbReference>
<dbReference type="Pfam" id="PF13439">
    <property type="entry name" value="Glyco_transf_4"/>
    <property type="match status" value="1"/>
</dbReference>
<dbReference type="Proteomes" id="UP001319180">
    <property type="component" value="Unassembled WGS sequence"/>
</dbReference>
<accession>A0AAP2DAA2</accession>
<dbReference type="EMBL" id="JAHESC010000025">
    <property type="protein sequence ID" value="MBT1688333.1"/>
    <property type="molecule type" value="Genomic_DNA"/>
</dbReference>
<dbReference type="CDD" id="cd03811">
    <property type="entry name" value="GT4_GT28_WabH-like"/>
    <property type="match status" value="1"/>
</dbReference>